<evidence type="ECO:0000256" key="2">
    <source>
        <dbReference type="ARBA" id="ARBA00022617"/>
    </source>
</evidence>
<dbReference type="CDD" id="cd20625">
    <property type="entry name" value="CYP164-like"/>
    <property type="match status" value="1"/>
</dbReference>
<dbReference type="HOGENOM" id="CLU_033716_0_2_11"/>
<keyword evidence="5 7" id="KW-0408">Iron</keyword>
<dbReference type="EMBL" id="CP002801">
    <property type="protein sequence ID" value="AEH10338.1"/>
    <property type="molecule type" value="Genomic_DNA"/>
</dbReference>
<dbReference type="AlphaFoldDB" id="F8AWV8"/>
<keyword evidence="9" id="KW-1185">Reference proteome</keyword>
<evidence type="ECO:0000256" key="1">
    <source>
        <dbReference type="ARBA" id="ARBA00010617"/>
    </source>
</evidence>
<dbReference type="Gene3D" id="1.10.630.10">
    <property type="entry name" value="Cytochrome P450"/>
    <property type="match status" value="1"/>
</dbReference>
<dbReference type="GO" id="GO:0020037">
    <property type="term" value="F:heme binding"/>
    <property type="evidence" value="ECO:0007669"/>
    <property type="project" value="InterPro"/>
</dbReference>
<dbReference type="PANTHER" id="PTHR46696">
    <property type="entry name" value="P450, PUTATIVE (EUROFUNG)-RELATED"/>
    <property type="match status" value="1"/>
</dbReference>
<dbReference type="RefSeq" id="WP_013874238.1">
    <property type="nucleotide sequence ID" value="NC_015656.1"/>
</dbReference>
<keyword evidence="6 7" id="KW-0503">Monooxygenase</keyword>
<dbReference type="Proteomes" id="UP000001549">
    <property type="component" value="Chromosome"/>
</dbReference>
<dbReference type="InterPro" id="IPR002397">
    <property type="entry name" value="Cyt_P450_B"/>
</dbReference>
<evidence type="ECO:0000313" key="9">
    <source>
        <dbReference type="Proteomes" id="UP000001549"/>
    </source>
</evidence>
<accession>F8AWV8</accession>
<evidence type="ECO:0000256" key="6">
    <source>
        <dbReference type="ARBA" id="ARBA00023033"/>
    </source>
</evidence>
<dbReference type="InterPro" id="IPR036396">
    <property type="entry name" value="Cyt_P450_sf"/>
</dbReference>
<dbReference type="EC" id="1.14.14.84" evidence="8"/>
<dbReference type="eggNOG" id="COG2124">
    <property type="taxonomic scope" value="Bacteria"/>
</dbReference>
<proteinExistence type="inferred from homology"/>
<name>F8AWV8_9ACTN</name>
<evidence type="ECO:0000256" key="3">
    <source>
        <dbReference type="ARBA" id="ARBA00022723"/>
    </source>
</evidence>
<keyword evidence="4 7" id="KW-0560">Oxidoreductase</keyword>
<organism evidence="8 9">
    <name type="scientific">Candidatus Protofrankia datiscae</name>
    <dbReference type="NCBI Taxonomy" id="2716812"/>
    <lineage>
        <taxon>Bacteria</taxon>
        <taxon>Bacillati</taxon>
        <taxon>Actinomycetota</taxon>
        <taxon>Actinomycetes</taxon>
        <taxon>Frankiales</taxon>
        <taxon>Frankiaceae</taxon>
        <taxon>Protofrankia</taxon>
    </lineage>
</organism>
<dbReference type="PROSITE" id="PS00086">
    <property type="entry name" value="CYTOCHROME_P450"/>
    <property type="match status" value="1"/>
</dbReference>
<dbReference type="Pfam" id="PF00067">
    <property type="entry name" value="p450"/>
    <property type="match status" value="2"/>
</dbReference>
<evidence type="ECO:0000256" key="7">
    <source>
        <dbReference type="RuleBase" id="RU000461"/>
    </source>
</evidence>
<dbReference type="PANTHER" id="PTHR46696:SF1">
    <property type="entry name" value="CYTOCHROME P450 YJIB-RELATED"/>
    <property type="match status" value="1"/>
</dbReference>
<dbReference type="SUPFAM" id="SSF48264">
    <property type="entry name" value="Cytochrome P450"/>
    <property type="match status" value="1"/>
</dbReference>
<gene>
    <name evidence="8" type="ordered locus">FsymDg_3023</name>
</gene>
<protein>
    <submittedName>
        <fullName evidence="8">Linalool 8-monooxygenase</fullName>
        <ecNumber evidence="8">1.14.14.84</ecNumber>
    </submittedName>
</protein>
<dbReference type="KEGG" id="fsy:FsymDg_3023"/>
<dbReference type="InterPro" id="IPR017972">
    <property type="entry name" value="Cyt_P450_CS"/>
</dbReference>
<sequence>MTVETPCAAVAATIGPTPAAVRFNPFSAEFRSSPYPLYQQLRDTRPVHRALGMWVLTRHTDVRGVLHDRTFSAGLIPELISRQASRLSQDNVARIERLGRKSLVFTDNPDHARLRGLVNRVFTAPEIARLRPRVSRAVEHLIQRAWDDGGMDAIADFAAPLPVTVMCDWMLLPDSLRAHVGQWTHDIRFLLEPGLMKATDFTRVCDVVEMFAQALDDVIAERRSRPSDDLISQLLAARTAGGDRLSDEELVFVCIMCFVAGNETTKSLIGNGLLALLQHPAQDALLRRRPELAPGAVEEALRYDSPLQMTKRLATREVDIGGKRVREGDQILLCLGAANRDPAVFARPDEFDITRDAKGHLAFGHGMHGCLGGLLARLQAEVAFEHLYRRTERLEPLAEQLQWQEHSFIVRGLTSLRVAPRSIV</sequence>
<evidence type="ECO:0000313" key="8">
    <source>
        <dbReference type="EMBL" id="AEH10338.1"/>
    </source>
</evidence>
<keyword evidence="3 7" id="KW-0479">Metal-binding</keyword>
<dbReference type="PRINTS" id="PR00359">
    <property type="entry name" value="BP450"/>
</dbReference>
<reference evidence="8 9" key="1">
    <citation type="submission" date="2011-05" db="EMBL/GenBank/DDBJ databases">
        <title>Complete sequence of chromosome of Frankia symbiont of Datisca glomerata.</title>
        <authorList>
            <consortium name="US DOE Joint Genome Institute"/>
            <person name="Lucas S."/>
            <person name="Han J."/>
            <person name="Lapidus A."/>
            <person name="Cheng J.-F."/>
            <person name="Goodwin L."/>
            <person name="Pitluck S."/>
            <person name="Peters L."/>
            <person name="Mikhailova N."/>
            <person name="Chertkov O."/>
            <person name="Teshima H."/>
            <person name="Han C."/>
            <person name="Tapia R."/>
            <person name="Land M."/>
            <person name="Hauser L."/>
            <person name="Kyrpides N."/>
            <person name="Ivanova N."/>
            <person name="Pagani I."/>
            <person name="Berry A."/>
            <person name="Pawlowski K."/>
            <person name="Persson T."/>
            <person name="Vanden Heuvel B."/>
            <person name="Benson D."/>
            <person name="Woyke T."/>
        </authorList>
    </citation>
    <scope>NUCLEOTIDE SEQUENCE [LARGE SCALE GENOMIC DNA]</scope>
    <source>
        <strain evidence="9">4085684</strain>
    </source>
</reference>
<dbReference type="GO" id="GO:0005506">
    <property type="term" value="F:iron ion binding"/>
    <property type="evidence" value="ECO:0007669"/>
    <property type="project" value="InterPro"/>
</dbReference>
<dbReference type="GO" id="GO:0050056">
    <property type="term" value="F:linalool 8-monooxygenase activity"/>
    <property type="evidence" value="ECO:0007669"/>
    <property type="project" value="UniProtKB-EC"/>
</dbReference>
<keyword evidence="2 7" id="KW-0349">Heme</keyword>
<dbReference type="STRING" id="656024.FsymDg_3023"/>
<comment type="similarity">
    <text evidence="1 7">Belongs to the cytochrome P450 family.</text>
</comment>
<evidence type="ECO:0000256" key="4">
    <source>
        <dbReference type="ARBA" id="ARBA00023002"/>
    </source>
</evidence>
<evidence type="ECO:0000256" key="5">
    <source>
        <dbReference type="ARBA" id="ARBA00023004"/>
    </source>
</evidence>
<dbReference type="InterPro" id="IPR001128">
    <property type="entry name" value="Cyt_P450"/>
</dbReference>
<dbReference type="FunFam" id="1.10.630.10:FF:000018">
    <property type="entry name" value="Cytochrome P450 monooxygenase"/>
    <property type="match status" value="1"/>
</dbReference>